<dbReference type="EMBL" id="CP001682">
    <property type="protein sequence ID" value="ACU95076.1"/>
    <property type="molecule type" value="Genomic_DNA"/>
</dbReference>
<dbReference type="GO" id="GO:0016829">
    <property type="term" value="F:lyase activity"/>
    <property type="evidence" value="ECO:0007669"/>
    <property type="project" value="UniProtKB-KW"/>
</dbReference>
<evidence type="ECO:0000259" key="2">
    <source>
        <dbReference type="Pfam" id="PF12697"/>
    </source>
</evidence>
<keyword evidence="1" id="KW-0456">Lyase</keyword>
<gene>
    <name evidence="3" type="ordered locus">Ccur_14030</name>
</gene>
<dbReference type="STRING" id="469378.Ccur_14030"/>
<dbReference type="eggNOG" id="COG2267">
    <property type="taxonomic scope" value="Bacteria"/>
</dbReference>
<keyword evidence="4" id="KW-1185">Reference proteome</keyword>
<reference evidence="3 4" key="1">
    <citation type="journal article" date="2009" name="Stand. Genomic Sci.">
        <title>Complete genome sequence of Cryptobacterium curtum type strain (12-3).</title>
        <authorList>
            <person name="Mavrommatis K."/>
            <person name="Pukall R."/>
            <person name="Rohde C."/>
            <person name="Chen F."/>
            <person name="Sims D."/>
            <person name="Brettin T."/>
            <person name="Kuske C."/>
            <person name="Detter J.C."/>
            <person name="Han C."/>
            <person name="Lapidus A."/>
            <person name="Copeland A."/>
            <person name="Glavina Del Rio T."/>
            <person name="Nolan M."/>
            <person name="Lucas S."/>
            <person name="Tice H."/>
            <person name="Cheng J.F."/>
            <person name="Bruce D."/>
            <person name="Goodwin L."/>
            <person name="Pitluck S."/>
            <person name="Ovchinnikova G."/>
            <person name="Pati A."/>
            <person name="Ivanova N."/>
            <person name="Chen A."/>
            <person name="Palaniappan K."/>
            <person name="Chain P."/>
            <person name="D'haeseleer P."/>
            <person name="Goker M."/>
            <person name="Bristow J."/>
            <person name="Eisen J.A."/>
            <person name="Markowitz V."/>
            <person name="Hugenholtz P."/>
            <person name="Rohde M."/>
            <person name="Klenk H.P."/>
            <person name="Kyrpides N.C."/>
        </authorList>
    </citation>
    <scope>NUCLEOTIDE SEQUENCE [LARGE SCALE GENOMIC DNA]</scope>
    <source>
        <strain evidence="4">ATCC 700683 / DSM 15641 / 12-3</strain>
    </source>
</reference>
<evidence type="ECO:0000313" key="4">
    <source>
        <dbReference type="Proteomes" id="UP000000954"/>
    </source>
</evidence>
<evidence type="ECO:0000256" key="1">
    <source>
        <dbReference type="ARBA" id="ARBA00023239"/>
    </source>
</evidence>
<protein>
    <recommendedName>
        <fullName evidence="2">AB hydrolase-1 domain-containing protein</fullName>
    </recommendedName>
</protein>
<dbReference type="InterPro" id="IPR029058">
    <property type="entry name" value="AB_hydrolase_fold"/>
</dbReference>
<name>C7MLC9_CRYCD</name>
<sequence>MPLFATYAPSLFIEGEVTLGELGGSGSSTISNTPADSAVFTDPSALLSSVMSITPDGLACERGEFQGGCHLPAEEKLQEEQRLSAEKGSQDGQCLTVKKELQEKQHLLVEEKLQERWSLSALADTAHQLVEREREKLTELFSTKPRLLLVGYSLGGRAALEYVRRYENDVDALVLESAGIGPVDAAERARLAARNESWARRFEEATSMADAVAWWESLPIFASQAALPQKIRQMQHLMRMESDSHILAALCRAAGAHTMPLAAETSSMLNSLSVPVHYVYGTKDSKYARVAAGLASHASSVQLVPVEAGHNVHLEAPEEFARGIAAIAEDVLVRGTP</sequence>
<feature type="domain" description="AB hydrolase-1" evidence="2">
    <location>
        <begin position="119"/>
        <end position="322"/>
    </location>
</feature>
<dbReference type="PANTHER" id="PTHR42916">
    <property type="entry name" value="2-SUCCINYL-5-ENOLPYRUVYL-6-HYDROXY-3-CYCLOHEXENE-1-CARBOXYLATE SYNTHASE"/>
    <property type="match status" value="1"/>
</dbReference>
<proteinExistence type="predicted"/>
<dbReference type="PANTHER" id="PTHR42916:SF1">
    <property type="entry name" value="PROTEIN PHYLLO, CHLOROPLASTIC"/>
    <property type="match status" value="1"/>
</dbReference>
<dbReference type="Pfam" id="PF12697">
    <property type="entry name" value="Abhydrolase_6"/>
    <property type="match status" value="1"/>
</dbReference>
<dbReference type="SUPFAM" id="SSF53474">
    <property type="entry name" value="alpha/beta-Hydrolases"/>
    <property type="match status" value="1"/>
</dbReference>
<accession>C7MLC9</accession>
<organism evidence="3 4">
    <name type="scientific">Cryptobacterium curtum (strain ATCC 700683 / DSM 15641 / CCUG 43107 / 12-3)</name>
    <dbReference type="NCBI Taxonomy" id="469378"/>
    <lineage>
        <taxon>Bacteria</taxon>
        <taxon>Bacillati</taxon>
        <taxon>Actinomycetota</taxon>
        <taxon>Coriobacteriia</taxon>
        <taxon>Eggerthellales</taxon>
        <taxon>Eggerthellaceae</taxon>
        <taxon>Cryptobacterium</taxon>
    </lineage>
</organism>
<dbReference type="HOGENOM" id="CLU_823139_0_0_11"/>
<dbReference type="InterPro" id="IPR000073">
    <property type="entry name" value="AB_hydrolase_1"/>
</dbReference>
<dbReference type="AlphaFoldDB" id="C7MLC9"/>
<evidence type="ECO:0000313" key="3">
    <source>
        <dbReference type="EMBL" id="ACU95076.1"/>
    </source>
</evidence>
<dbReference type="Gene3D" id="3.40.50.1820">
    <property type="entry name" value="alpha/beta hydrolase"/>
    <property type="match status" value="1"/>
</dbReference>
<dbReference type="KEGG" id="ccu:Ccur_14030"/>
<dbReference type="Proteomes" id="UP000000954">
    <property type="component" value="Chromosome"/>
</dbReference>